<dbReference type="GO" id="GO:0003677">
    <property type="term" value="F:DNA binding"/>
    <property type="evidence" value="ECO:0007669"/>
    <property type="project" value="UniProtKB-KW"/>
</dbReference>
<evidence type="ECO:0000256" key="3">
    <source>
        <dbReference type="ARBA" id="ARBA00023163"/>
    </source>
</evidence>
<name>A0A6V8K9R9_9ACTN</name>
<dbReference type="InterPro" id="IPR008920">
    <property type="entry name" value="TF_FadR/GntR_C"/>
</dbReference>
<evidence type="ECO:0000313" key="7">
    <source>
        <dbReference type="Proteomes" id="UP000482800"/>
    </source>
</evidence>
<feature type="domain" description="HTH gntR-type" evidence="5">
    <location>
        <begin position="7"/>
        <end position="74"/>
    </location>
</feature>
<dbReference type="PANTHER" id="PTHR43537:SF45">
    <property type="entry name" value="GNTR FAMILY REGULATORY PROTEIN"/>
    <property type="match status" value="1"/>
</dbReference>
<comment type="caution">
    <text evidence="6">The sequence shown here is derived from an EMBL/GenBank/DDBJ whole genome shotgun (WGS) entry which is preliminary data.</text>
</comment>
<keyword evidence="2" id="KW-0238">DNA-binding</keyword>
<dbReference type="Proteomes" id="UP000482800">
    <property type="component" value="Unassembled WGS sequence"/>
</dbReference>
<evidence type="ECO:0000256" key="2">
    <source>
        <dbReference type="ARBA" id="ARBA00023125"/>
    </source>
</evidence>
<dbReference type="InterPro" id="IPR000524">
    <property type="entry name" value="Tscrpt_reg_HTH_GntR"/>
</dbReference>
<dbReference type="SMART" id="SM00345">
    <property type="entry name" value="HTH_GNTR"/>
    <property type="match status" value="1"/>
</dbReference>
<reference evidence="6 7" key="2">
    <citation type="submission" date="2020-03" db="EMBL/GenBank/DDBJ databases">
        <authorList>
            <person name="Ichikawa N."/>
            <person name="Kimura A."/>
            <person name="Kitahashi Y."/>
            <person name="Uohara A."/>
        </authorList>
    </citation>
    <scope>NUCLEOTIDE SEQUENCE [LARGE SCALE GENOMIC DNA]</scope>
    <source>
        <strain evidence="6 7">NBRC 108639</strain>
    </source>
</reference>
<dbReference type="Gene3D" id="1.20.120.530">
    <property type="entry name" value="GntR ligand-binding domain-like"/>
    <property type="match status" value="1"/>
</dbReference>
<dbReference type="SUPFAM" id="SSF46785">
    <property type="entry name" value="Winged helix' DNA-binding domain"/>
    <property type="match status" value="1"/>
</dbReference>
<keyword evidence="7" id="KW-1185">Reference proteome</keyword>
<gene>
    <name evidence="6" type="ORF">Phou_026770</name>
</gene>
<sequence>MRPARRLTLTEDVYESVQALIMDHAVAPGARINIDALARQLEVSPTPVREALARLEADGLVRKRPLAGYTAAPLLTREEFEELVEMRLILEPPAASRAASAATASDVDRLRAEADLPDPEPATEGYPAIAAFTAQDARFHNLLAETSGNRMLHEAVVRLRSHLHLFRLHFPQAHYGISAQEHHRVVDAIVARDPDRAAAAMRAHIAAARDRYRPPGATTRWQGWAPPVGLVPSGRRSVSPCTAQALTLPSSSSLVAYSTGSVGCQARNEGDGVGATTPSESSRPVAGSRRTAVMPTPSPPISAV</sequence>
<proteinExistence type="predicted"/>
<keyword evidence="1" id="KW-0805">Transcription regulation</keyword>
<dbReference type="InterPro" id="IPR036390">
    <property type="entry name" value="WH_DNA-bd_sf"/>
</dbReference>
<dbReference type="CDD" id="cd07377">
    <property type="entry name" value="WHTH_GntR"/>
    <property type="match status" value="1"/>
</dbReference>
<reference evidence="6 7" key="1">
    <citation type="submission" date="2020-03" db="EMBL/GenBank/DDBJ databases">
        <title>Whole genome shotgun sequence of Phytohabitans houttuyneae NBRC 108639.</title>
        <authorList>
            <person name="Komaki H."/>
            <person name="Tamura T."/>
        </authorList>
    </citation>
    <scope>NUCLEOTIDE SEQUENCE [LARGE SCALE GENOMIC DNA]</scope>
    <source>
        <strain evidence="6 7">NBRC 108639</strain>
    </source>
</reference>
<protein>
    <recommendedName>
        <fullName evidence="5">HTH gntR-type domain-containing protein</fullName>
    </recommendedName>
</protein>
<dbReference type="GO" id="GO:0003700">
    <property type="term" value="F:DNA-binding transcription factor activity"/>
    <property type="evidence" value="ECO:0007669"/>
    <property type="project" value="InterPro"/>
</dbReference>
<accession>A0A6V8K9R9</accession>
<organism evidence="6 7">
    <name type="scientific">Phytohabitans houttuyneae</name>
    <dbReference type="NCBI Taxonomy" id="1076126"/>
    <lineage>
        <taxon>Bacteria</taxon>
        <taxon>Bacillati</taxon>
        <taxon>Actinomycetota</taxon>
        <taxon>Actinomycetes</taxon>
        <taxon>Micromonosporales</taxon>
        <taxon>Micromonosporaceae</taxon>
    </lineage>
</organism>
<dbReference type="Pfam" id="PF00392">
    <property type="entry name" value="GntR"/>
    <property type="match status" value="1"/>
</dbReference>
<dbReference type="EMBL" id="BLPF01000001">
    <property type="protein sequence ID" value="GFJ78497.1"/>
    <property type="molecule type" value="Genomic_DNA"/>
</dbReference>
<dbReference type="Gene3D" id="1.10.10.10">
    <property type="entry name" value="Winged helix-like DNA-binding domain superfamily/Winged helix DNA-binding domain"/>
    <property type="match status" value="1"/>
</dbReference>
<dbReference type="AlphaFoldDB" id="A0A6V8K9R9"/>
<evidence type="ECO:0000259" key="5">
    <source>
        <dbReference type="PROSITE" id="PS50949"/>
    </source>
</evidence>
<dbReference type="SUPFAM" id="SSF48008">
    <property type="entry name" value="GntR ligand-binding domain-like"/>
    <property type="match status" value="1"/>
</dbReference>
<evidence type="ECO:0000256" key="4">
    <source>
        <dbReference type="SAM" id="MobiDB-lite"/>
    </source>
</evidence>
<evidence type="ECO:0000313" key="6">
    <source>
        <dbReference type="EMBL" id="GFJ78497.1"/>
    </source>
</evidence>
<dbReference type="PANTHER" id="PTHR43537">
    <property type="entry name" value="TRANSCRIPTIONAL REGULATOR, GNTR FAMILY"/>
    <property type="match status" value="1"/>
</dbReference>
<keyword evidence="3" id="KW-0804">Transcription</keyword>
<dbReference type="InterPro" id="IPR036388">
    <property type="entry name" value="WH-like_DNA-bd_sf"/>
</dbReference>
<dbReference type="InterPro" id="IPR011711">
    <property type="entry name" value="GntR_C"/>
</dbReference>
<dbReference type="SMART" id="SM00895">
    <property type="entry name" value="FCD"/>
    <property type="match status" value="1"/>
</dbReference>
<feature type="region of interest" description="Disordered" evidence="4">
    <location>
        <begin position="268"/>
        <end position="304"/>
    </location>
</feature>
<dbReference type="Pfam" id="PF07729">
    <property type="entry name" value="FCD"/>
    <property type="match status" value="1"/>
</dbReference>
<evidence type="ECO:0000256" key="1">
    <source>
        <dbReference type="ARBA" id="ARBA00023015"/>
    </source>
</evidence>
<dbReference type="PROSITE" id="PS50949">
    <property type="entry name" value="HTH_GNTR"/>
    <property type="match status" value="1"/>
</dbReference>